<feature type="region of interest" description="Disordered" evidence="1">
    <location>
        <begin position="169"/>
        <end position="193"/>
    </location>
</feature>
<keyword evidence="3" id="KW-1185">Reference proteome</keyword>
<dbReference type="EMBL" id="UZAJ01011281">
    <property type="protein sequence ID" value="VDO59640.1"/>
    <property type="molecule type" value="Genomic_DNA"/>
</dbReference>
<name>A0A183HP99_9BILA</name>
<protein>
    <submittedName>
        <fullName evidence="2 4">Uncharacterized protein</fullName>
    </submittedName>
</protein>
<dbReference type="WBParaSite" id="OFLC_0000931001-mRNA-1">
    <property type="protein sequence ID" value="OFLC_0000931001-mRNA-1"/>
    <property type="gene ID" value="OFLC_0000931001"/>
</dbReference>
<gene>
    <name evidence="2" type="ORF">OFLC_LOCUS9312</name>
</gene>
<evidence type="ECO:0000256" key="1">
    <source>
        <dbReference type="SAM" id="MobiDB-lite"/>
    </source>
</evidence>
<sequence length="221" mass="23243">MVTTNGTDGKIELSDELKVAIAAEVRAQIVPVVKEIVHEVVTEIRSVMTEVMAPIYDELNRLRTSTTGTATTTTTNGSNTNNTLQMHAASAAAATSIATPATIVAYPSESTILAEVYAATNNVAVTMGGTACADAATAAAVAAQNAQLQQFLKENAGTAYNSNKGKMYMDDGVGTKNPDDFVEQPSEPRARESTSDCAAYNYVYYNTASAVPVMSMLEPGR</sequence>
<proteinExistence type="predicted"/>
<accession>A0A183HP99</accession>
<evidence type="ECO:0000313" key="4">
    <source>
        <dbReference type="WBParaSite" id="OFLC_0000931001-mRNA-1"/>
    </source>
</evidence>
<reference evidence="4" key="1">
    <citation type="submission" date="2016-06" db="UniProtKB">
        <authorList>
            <consortium name="WormBaseParasite"/>
        </authorList>
    </citation>
    <scope>IDENTIFICATION</scope>
</reference>
<dbReference type="AlphaFoldDB" id="A0A183HP99"/>
<organism evidence="4">
    <name type="scientific">Onchocerca flexuosa</name>
    <dbReference type="NCBI Taxonomy" id="387005"/>
    <lineage>
        <taxon>Eukaryota</taxon>
        <taxon>Metazoa</taxon>
        <taxon>Ecdysozoa</taxon>
        <taxon>Nematoda</taxon>
        <taxon>Chromadorea</taxon>
        <taxon>Rhabditida</taxon>
        <taxon>Spirurina</taxon>
        <taxon>Spiruromorpha</taxon>
        <taxon>Filarioidea</taxon>
        <taxon>Onchocercidae</taxon>
        <taxon>Onchocerca</taxon>
    </lineage>
</organism>
<dbReference type="Proteomes" id="UP000267606">
    <property type="component" value="Unassembled WGS sequence"/>
</dbReference>
<reference evidence="2 3" key="2">
    <citation type="submission" date="2018-11" db="EMBL/GenBank/DDBJ databases">
        <authorList>
            <consortium name="Pathogen Informatics"/>
        </authorList>
    </citation>
    <scope>NUCLEOTIDE SEQUENCE [LARGE SCALE GENOMIC DNA]</scope>
</reference>
<evidence type="ECO:0000313" key="2">
    <source>
        <dbReference type="EMBL" id="VDO59640.1"/>
    </source>
</evidence>
<evidence type="ECO:0000313" key="3">
    <source>
        <dbReference type="Proteomes" id="UP000267606"/>
    </source>
</evidence>